<dbReference type="SUPFAM" id="SSF49265">
    <property type="entry name" value="Fibronectin type III"/>
    <property type="match status" value="1"/>
</dbReference>
<keyword evidence="3" id="KW-0732">Signal</keyword>
<feature type="region of interest" description="Disordered" evidence="2">
    <location>
        <begin position="535"/>
        <end position="562"/>
    </location>
</feature>
<keyword evidence="1" id="KW-0175">Coiled coil</keyword>
<feature type="coiled-coil region" evidence="1">
    <location>
        <begin position="1661"/>
        <end position="1688"/>
    </location>
</feature>
<evidence type="ECO:0000256" key="3">
    <source>
        <dbReference type="SAM" id="SignalP"/>
    </source>
</evidence>
<dbReference type="PROSITE" id="PS50853">
    <property type="entry name" value="FN3"/>
    <property type="match status" value="1"/>
</dbReference>
<proteinExistence type="predicted"/>
<reference evidence="5 6" key="1">
    <citation type="submission" date="2014-04" db="EMBL/GenBank/DDBJ databases">
        <title>Aquimarina sp. 22II-S11-z7 Genome Sequencing.</title>
        <authorList>
            <person name="Lai Q."/>
        </authorList>
    </citation>
    <scope>NUCLEOTIDE SEQUENCE [LARGE SCALE GENOMIC DNA]</scope>
    <source>
        <strain evidence="5 6">22II-S11-z7</strain>
    </source>
</reference>
<dbReference type="Gene3D" id="3.40.390.10">
    <property type="entry name" value="Collagenase (Catalytic Domain)"/>
    <property type="match status" value="1"/>
</dbReference>
<evidence type="ECO:0000313" key="6">
    <source>
        <dbReference type="Proteomes" id="UP000023541"/>
    </source>
</evidence>
<dbReference type="Gene3D" id="2.60.40.10">
    <property type="entry name" value="Immunoglobulins"/>
    <property type="match status" value="1"/>
</dbReference>
<evidence type="ECO:0000256" key="1">
    <source>
        <dbReference type="SAM" id="Coils"/>
    </source>
</evidence>
<keyword evidence="6" id="KW-1185">Reference proteome</keyword>
<feature type="compositionally biased region" description="Polar residues" evidence="2">
    <location>
        <begin position="552"/>
        <end position="562"/>
    </location>
</feature>
<gene>
    <name evidence="5" type="ORF">ATO12_10800</name>
</gene>
<sequence length="2114" mass="236698">MKKLPLIFLLILQFAFVSAQNFPVRITAQATPPYPTNLSGYTNATLANSPLRVQIIFADITATSREVRLGISIEGDDFNATSTSVVVGAPTLILDPGIPLQLSIAELAPYFEQQNLRGISPIQYNGTLPDGRYQFCFEVFDAFNGNRLSAKSCANIFLVNNYPPFLNKPDNKSKITEHNPTNIIFQWTPRHINIPNVSYEFSIVEVWDRYIDPQAVFLSSPPLYQETTIATSLLYGPIHPLLLPGKRYAWRIRAIATNNGEEVAVFTNNGNSEIFWFDYPSPCTVPTNIEVQDVSRTNATISWIGHPDHLDYTVMYRELGSNKWYKKTTPREYITVDEFKPDTVYEYKILGNCTTDNFAESNPKTFRTLSDELAEYTSCGIEPDPVDLSNQELLTELLENTVFTAGDFPVYVKKVSGSGSFTGEGYISTPWLATVRIPVKFKNIKINTDMKLVDGFVITTYDPNWGSIIDADEIIEVVTGDNDDIDVFTVDFVITNVVANENGTYTITGADGQEVIREGGENVVFVDSNGTRWEVSREGDITETPGAEGGAPTSNNTAGMSSNGVSNITATGVNIVFEKGSGYYSFDMLPDGASNKLKRKYEELPVVNGGTYPVPYKAISDLSSHQSDVITAKASFSDSKITKDDIVFKTAQGGKVDVSWDSNGTVATLTLEKKFDFTKEEILATVKPKDSGGQYTIAGTFSLMHLASQEVSNINVKLISVNGASLSGIANRINEIYNPAGIRFKVTQATPISISDTTIDVGDSELLTYYTEAEKAWISTFKATGTYQKDTYYLFVTDIPPSDSSTDGFMPLKSQFGFIFAQNDKGRVAAHELGHGVFGLEHPFTEYDTQSGSTGLLMDYGNGIELNHMDWEKMHAPGIQIYWFQEDEDGQFGADQYLIGNAVIPKVFNQYDVTINTTSNNKQCISFISPANKLISIPISAEDVTFYHTGSLYAFSVLENGKLERYVAAKGKKDGQELFMGYLKSLGESDTWKQRTFQDDFSRYLGKQITVHLGKLKRTKESCGIDLYKKQGYTNNVDKKSWNSGGRKETLIKESLLTGIEPYKTNIPSPEACDLCPEGNKFYNNYSYLIKNYEGSEALFGIGKMICSKNEDKIDYNVLIAQINKDFSDQLKNIFWGSDKALFIKARDKFWKKENAIPLYLKALQRVNKNIKTYNKKLGSNASKEEFYSALYYLNDEFIKTLSFEERISLLEFIFKNNAYITEALFYSDGKDDVSLIKKTLKTLSSDELSSLISEILGNKNIFNDKKEDKEKQRYFLFEIINALGKEALSSLYIDHKLLMLQVLLEDKLTNMFGNNEDAIVTKVVASVKDTEAVHFFDELESSKNYSIDNAPLLYNLKSKLAKLLDHEESYSKFFLELNRLSDAINLSKDGNLDVKTSIQWNVRQRDFALVAFVENNNDFKYQYDENTHTVSITKCVKYEYTYDAKLDKFVKQCAEEVYLLPKGSSPFDLVGVKILNDVSPLASDCRFENTKNELCGKMIVVPAIFLDYLDTNLTIQKWENFGWNVFNVAITVFTLGDGALAIKAVHGAAKGRKVTIALEKSYQLLDFAYTVPNLIAGASQSGPYGCQNETDINEYNACKKKWVIWENAGLAFAVKDGIDLPKSIIKTVAWLKTIKKAKIADFIKGVGLKKYGKTATEKDVLETVNKLEELINKNPDLKREYEQLLAATNIDIPSFKTTFLKKLDGYNEDLTGFKKWIAQLEDSNTSLLQKLDNLGDDVVKFGETFDFSTTASTSKFIKNPDLIDSWNVLKRFPKIITKEGNLEILSKVSSRFEYRGKTSYNGLHKLFNEGSEVASKQNLINGLAEVDKIFDKTANIPVRFSAIKKGQVTVKEFVKVVDKSGRGDEVARYVDGILQKKKTLDDGEVVGNYDGDDILKNGDEVGFRINNAGDGITKIFFKNVDDFARTFDKAGEVSATIRNQAFDLYKQGKWGELETLFKNNNLNGGWPPANGGFNIIDDVPIKAGQKFDRYSGSFGLDDKGNPILGGAFTSPLENGKPFKFGERALNKSKGEYDFYYEIEVLQDLPFKAQNADVIPWFGQQGIGKQSLWDIPKDKITGFPETWNKLAEKGYIKIIIKDSPSGNYNNLVGKTIQK</sequence>
<dbReference type="STRING" id="1317122.ATO12_10800"/>
<dbReference type="SUPFAM" id="SSF55486">
    <property type="entry name" value="Metalloproteases ('zincins'), catalytic domain"/>
    <property type="match status" value="1"/>
</dbReference>
<dbReference type="InterPro" id="IPR013783">
    <property type="entry name" value="Ig-like_fold"/>
</dbReference>
<name>A0A023BMP8_9FLAO</name>
<accession>A0A023BMP8</accession>
<dbReference type="Proteomes" id="UP000023541">
    <property type="component" value="Unassembled WGS sequence"/>
</dbReference>
<evidence type="ECO:0000259" key="4">
    <source>
        <dbReference type="PROSITE" id="PS50853"/>
    </source>
</evidence>
<dbReference type="InterPro" id="IPR024079">
    <property type="entry name" value="MetalloPept_cat_dom_sf"/>
</dbReference>
<dbReference type="SMART" id="SM00060">
    <property type="entry name" value="FN3"/>
    <property type="match status" value="2"/>
</dbReference>
<evidence type="ECO:0000313" key="5">
    <source>
        <dbReference type="EMBL" id="EZH71332.1"/>
    </source>
</evidence>
<dbReference type="InterPro" id="IPR003961">
    <property type="entry name" value="FN3_dom"/>
</dbReference>
<dbReference type="eggNOG" id="COG3179">
    <property type="taxonomic scope" value="Bacteria"/>
</dbReference>
<dbReference type="InterPro" id="IPR036116">
    <property type="entry name" value="FN3_sf"/>
</dbReference>
<organism evidence="5 6">
    <name type="scientific">Aquimarina atlantica</name>
    <dbReference type="NCBI Taxonomy" id="1317122"/>
    <lineage>
        <taxon>Bacteria</taxon>
        <taxon>Pseudomonadati</taxon>
        <taxon>Bacteroidota</taxon>
        <taxon>Flavobacteriia</taxon>
        <taxon>Flavobacteriales</taxon>
        <taxon>Flavobacteriaceae</taxon>
        <taxon>Aquimarina</taxon>
    </lineage>
</organism>
<dbReference type="EMBL" id="AQRA01000020">
    <property type="protein sequence ID" value="EZH71332.1"/>
    <property type="molecule type" value="Genomic_DNA"/>
</dbReference>
<dbReference type="RefSeq" id="WP_034247587.1">
    <property type="nucleotide sequence ID" value="NZ_AQRA01000020.1"/>
</dbReference>
<comment type="caution">
    <text evidence="5">The sequence shown here is derived from an EMBL/GenBank/DDBJ whole genome shotgun (WGS) entry which is preliminary data.</text>
</comment>
<feature type="domain" description="Fibronectin type-III" evidence="4">
    <location>
        <begin position="285"/>
        <end position="371"/>
    </location>
</feature>
<protein>
    <recommendedName>
        <fullName evidence="4">Fibronectin type-III domain-containing protein</fullName>
    </recommendedName>
</protein>
<dbReference type="GO" id="GO:0008237">
    <property type="term" value="F:metallopeptidase activity"/>
    <property type="evidence" value="ECO:0007669"/>
    <property type="project" value="InterPro"/>
</dbReference>
<feature type="signal peptide" evidence="3">
    <location>
        <begin position="1"/>
        <end position="19"/>
    </location>
</feature>
<dbReference type="CDD" id="cd00063">
    <property type="entry name" value="FN3"/>
    <property type="match status" value="1"/>
</dbReference>
<evidence type="ECO:0000256" key="2">
    <source>
        <dbReference type="SAM" id="MobiDB-lite"/>
    </source>
</evidence>
<feature type="chain" id="PRO_5001515429" description="Fibronectin type-III domain-containing protein" evidence="3">
    <location>
        <begin position="20"/>
        <end position="2114"/>
    </location>
</feature>